<keyword evidence="1" id="KW-0472">Membrane</keyword>
<keyword evidence="1" id="KW-0812">Transmembrane</keyword>
<dbReference type="RefSeq" id="WP_013923212.1">
    <property type="nucleotide sequence ID" value="NZ_CP076680.1"/>
</dbReference>
<accession>A0AAJ4TLT5</accession>
<reference evidence="2 3" key="1">
    <citation type="submission" date="2021-06" db="EMBL/GenBank/DDBJ databases">
        <title>Ulceroglandular infection and bacteremia caused by Francisella salimarina in an immunocompromised patient, France.</title>
        <authorList>
            <person name="Hennebique A."/>
            <person name="Caspar Y."/>
            <person name="Maurin M."/>
            <person name="Boisset S."/>
            <person name="Pelloux I."/>
            <person name="Gallego-Hernanz M.P."/>
            <person name="Burucoa C."/>
            <person name="Cazenave-Roblot F."/>
            <person name="Plouzeau C."/>
            <person name="Rammaert B."/>
        </authorList>
    </citation>
    <scope>NUCLEOTIDE SEQUENCE [LARGE SCALE GENOMIC DNA]</scope>
    <source>
        <strain evidence="2 3">CHUGA-F75</strain>
    </source>
</reference>
<feature type="transmembrane region" description="Helical" evidence="1">
    <location>
        <begin position="69"/>
        <end position="88"/>
    </location>
</feature>
<gene>
    <name evidence="2" type="ORF">KQR59_04450</name>
</gene>
<dbReference type="KEGG" id="fsr:KQR59_04450"/>
<keyword evidence="1" id="KW-1133">Transmembrane helix</keyword>
<evidence type="ECO:0000313" key="2">
    <source>
        <dbReference type="EMBL" id="QWV00137.1"/>
    </source>
</evidence>
<proteinExistence type="predicted"/>
<protein>
    <submittedName>
        <fullName evidence="2">Uncharacterized protein</fullName>
    </submittedName>
</protein>
<name>A0AAJ4TLT5_9GAMM</name>
<evidence type="ECO:0000313" key="3">
    <source>
        <dbReference type="Proteomes" id="UP000683421"/>
    </source>
</evidence>
<keyword evidence="3" id="KW-1185">Reference proteome</keyword>
<dbReference type="AlphaFoldDB" id="A0AAJ4TLT5"/>
<evidence type="ECO:0000256" key="1">
    <source>
        <dbReference type="SAM" id="Phobius"/>
    </source>
</evidence>
<feature type="transmembrane region" description="Helical" evidence="1">
    <location>
        <begin position="37"/>
        <end position="57"/>
    </location>
</feature>
<sequence>MKKKNLFLFILLVILTVIVLVLFYRFAQWYEQKLGTIFSYIVMIGITLFVFTPFKFIKDNKAKVNIINYFKYLGVSILKVAQIVVTIIKEASLTIMYLVTRLFAKDSSESK</sequence>
<feature type="transmembrane region" description="Helical" evidence="1">
    <location>
        <begin position="7"/>
        <end position="25"/>
    </location>
</feature>
<dbReference type="EMBL" id="CP076680">
    <property type="protein sequence ID" value="QWV00137.1"/>
    <property type="molecule type" value="Genomic_DNA"/>
</dbReference>
<dbReference type="Proteomes" id="UP000683421">
    <property type="component" value="Chromosome"/>
</dbReference>
<organism evidence="2 3">
    <name type="scientific">Francisella salimarina</name>
    <dbReference type="NCBI Taxonomy" id="2599927"/>
    <lineage>
        <taxon>Bacteria</taxon>
        <taxon>Pseudomonadati</taxon>
        <taxon>Pseudomonadota</taxon>
        <taxon>Gammaproteobacteria</taxon>
        <taxon>Thiotrichales</taxon>
        <taxon>Francisellaceae</taxon>
        <taxon>Francisella</taxon>
    </lineage>
</organism>